<gene>
    <name evidence="2" type="ORF">ABGN05_14515</name>
</gene>
<keyword evidence="1" id="KW-0732">Signal</keyword>
<evidence type="ECO:0000256" key="1">
    <source>
        <dbReference type="SAM" id="SignalP"/>
    </source>
</evidence>
<feature type="signal peptide" evidence="1">
    <location>
        <begin position="1"/>
        <end position="25"/>
    </location>
</feature>
<evidence type="ECO:0000313" key="2">
    <source>
        <dbReference type="EMBL" id="MEX0406876.1"/>
    </source>
</evidence>
<dbReference type="EMBL" id="JBDPGJ010000003">
    <property type="protein sequence ID" value="MEX0406876.1"/>
    <property type="molecule type" value="Genomic_DNA"/>
</dbReference>
<keyword evidence="3" id="KW-1185">Reference proteome</keyword>
<protein>
    <submittedName>
        <fullName evidence="2">Spy/CpxP family protein refolding chaperone</fullName>
    </submittedName>
</protein>
<proteinExistence type="predicted"/>
<dbReference type="RefSeq" id="WP_367954758.1">
    <property type="nucleotide sequence ID" value="NZ_JBDPGJ010000003.1"/>
</dbReference>
<reference evidence="2 3" key="1">
    <citation type="submission" date="2024-05" db="EMBL/GenBank/DDBJ databases">
        <authorList>
            <person name="Jiang F."/>
        </authorList>
    </citation>
    <scope>NUCLEOTIDE SEQUENCE [LARGE SCALE GENOMIC DNA]</scope>
    <source>
        <strain evidence="2 3">LZ166</strain>
    </source>
</reference>
<comment type="caution">
    <text evidence="2">The sequence shown here is derived from an EMBL/GenBank/DDBJ whole genome shotgun (WGS) entry which is preliminary data.</text>
</comment>
<dbReference type="Proteomes" id="UP001556692">
    <property type="component" value="Unassembled WGS sequence"/>
</dbReference>
<evidence type="ECO:0000313" key="3">
    <source>
        <dbReference type="Proteomes" id="UP001556692"/>
    </source>
</evidence>
<organism evidence="2 3">
    <name type="scientific">Aquibium pacificus</name>
    <dbReference type="NCBI Taxonomy" id="3153579"/>
    <lineage>
        <taxon>Bacteria</taxon>
        <taxon>Pseudomonadati</taxon>
        <taxon>Pseudomonadota</taxon>
        <taxon>Alphaproteobacteria</taxon>
        <taxon>Hyphomicrobiales</taxon>
        <taxon>Phyllobacteriaceae</taxon>
        <taxon>Aquibium</taxon>
    </lineage>
</organism>
<sequence>MSVSSLKKAFMAGALLMMVAGPVAADDDDDWSGSGPRWGMGHMMGSRGGPMMGYGWGGPDTMLDRIDGRLAFMRTELKITDEQTPAWEAFASVVRDTAETHNTLMRSTMEEVWSGDFQKKPLPERLSIQETHLEARLEQVRQVKEKADALYAVLDDEQKNAADDVVLPMMGMGHGRGFGRGMMPFRE</sequence>
<dbReference type="Pfam" id="PF07813">
    <property type="entry name" value="LTXXQ"/>
    <property type="match status" value="1"/>
</dbReference>
<dbReference type="InterPro" id="IPR012899">
    <property type="entry name" value="LTXXQ"/>
</dbReference>
<name>A0ABV3SLU8_9HYPH</name>
<accession>A0ABV3SLU8</accession>
<feature type="chain" id="PRO_5045807922" evidence="1">
    <location>
        <begin position="26"/>
        <end position="187"/>
    </location>
</feature>